<gene>
    <name evidence="1" type="ORF">ACFPZI_23775</name>
</gene>
<keyword evidence="2" id="KW-1185">Reference proteome</keyword>
<reference evidence="2" key="1">
    <citation type="journal article" date="2019" name="Int. J. Syst. Evol. Microbiol.">
        <title>The Global Catalogue of Microorganisms (GCM) 10K type strain sequencing project: providing services to taxonomists for standard genome sequencing and annotation.</title>
        <authorList>
            <consortium name="The Broad Institute Genomics Platform"/>
            <consortium name="The Broad Institute Genome Sequencing Center for Infectious Disease"/>
            <person name="Wu L."/>
            <person name="Ma J."/>
        </authorList>
    </citation>
    <scope>NUCLEOTIDE SEQUENCE [LARGE SCALE GENOMIC DNA]</scope>
    <source>
        <strain evidence="2">JCM 10411</strain>
    </source>
</reference>
<accession>A0ABW1E468</accession>
<proteinExistence type="predicted"/>
<dbReference type="RefSeq" id="WP_381366362.1">
    <property type="nucleotide sequence ID" value="NZ_JBHSOA010000051.1"/>
</dbReference>
<evidence type="ECO:0000313" key="2">
    <source>
        <dbReference type="Proteomes" id="UP001596180"/>
    </source>
</evidence>
<protein>
    <recommendedName>
        <fullName evidence="3">Lipoprotein</fullName>
    </recommendedName>
</protein>
<organism evidence="1 2">
    <name type="scientific">Streptomyces chlorus</name>
    <dbReference type="NCBI Taxonomy" id="887452"/>
    <lineage>
        <taxon>Bacteria</taxon>
        <taxon>Bacillati</taxon>
        <taxon>Actinomycetota</taxon>
        <taxon>Actinomycetes</taxon>
        <taxon>Kitasatosporales</taxon>
        <taxon>Streptomycetaceae</taxon>
        <taxon>Streptomyces</taxon>
    </lineage>
</organism>
<evidence type="ECO:0000313" key="1">
    <source>
        <dbReference type="EMBL" id="MFC5854694.1"/>
    </source>
</evidence>
<sequence>MGAKTGLPLYSDDDVPDQLRRVGSVDLVRTTGESSTRRRCVAAVSARARLVAMAAVSLVAGGCGVLDDPVKDRWESRTEFSSCGEVSLAQGEEMQEQAVREIACLRRALKSGEGAELKVAFPTVEGDPIREYYRLTPQATLEVYTDSADDRYSDQKWSFAECYTPEWLAEISCDQ</sequence>
<comment type="caution">
    <text evidence="1">The sequence shown here is derived from an EMBL/GenBank/DDBJ whole genome shotgun (WGS) entry which is preliminary data.</text>
</comment>
<dbReference type="Proteomes" id="UP001596180">
    <property type="component" value="Unassembled WGS sequence"/>
</dbReference>
<name>A0ABW1E468_9ACTN</name>
<evidence type="ECO:0008006" key="3">
    <source>
        <dbReference type="Google" id="ProtNLM"/>
    </source>
</evidence>
<dbReference type="EMBL" id="JBHSOA010000051">
    <property type="protein sequence ID" value="MFC5854694.1"/>
    <property type="molecule type" value="Genomic_DNA"/>
</dbReference>